<feature type="chain" id="PRO_5007863831" description="Chitinase" evidence="3">
    <location>
        <begin position="20"/>
        <end position="509"/>
    </location>
</feature>
<feature type="region of interest" description="Disordered" evidence="1">
    <location>
        <begin position="486"/>
        <end position="509"/>
    </location>
</feature>
<dbReference type="AlphaFoldDB" id="A0A165PA84"/>
<dbReference type="InterPro" id="IPR017853">
    <property type="entry name" value="GH"/>
</dbReference>
<dbReference type="SUPFAM" id="SSF51445">
    <property type="entry name" value="(Trans)glycosidases"/>
    <property type="match status" value="1"/>
</dbReference>
<keyword evidence="2" id="KW-0472">Membrane</keyword>
<dbReference type="Proteomes" id="UP000077266">
    <property type="component" value="Unassembled WGS sequence"/>
</dbReference>
<feature type="region of interest" description="Disordered" evidence="1">
    <location>
        <begin position="315"/>
        <end position="359"/>
    </location>
</feature>
<feature type="region of interest" description="Disordered" evidence="1">
    <location>
        <begin position="387"/>
        <end position="414"/>
    </location>
</feature>
<evidence type="ECO:0008006" key="6">
    <source>
        <dbReference type="Google" id="ProtNLM"/>
    </source>
</evidence>
<evidence type="ECO:0000256" key="3">
    <source>
        <dbReference type="SAM" id="SignalP"/>
    </source>
</evidence>
<proteinExistence type="predicted"/>
<protein>
    <recommendedName>
        <fullName evidence="6">Chitinase</fullName>
    </recommendedName>
</protein>
<name>A0A165PA84_EXIGL</name>
<keyword evidence="2" id="KW-0812">Transmembrane</keyword>
<feature type="signal peptide" evidence="3">
    <location>
        <begin position="1"/>
        <end position="19"/>
    </location>
</feature>
<dbReference type="Gene3D" id="3.20.20.80">
    <property type="entry name" value="Glycosidases"/>
    <property type="match status" value="1"/>
</dbReference>
<keyword evidence="2" id="KW-1133">Transmembrane helix</keyword>
<feature type="compositionally biased region" description="Basic and acidic residues" evidence="1">
    <location>
        <begin position="403"/>
        <end position="414"/>
    </location>
</feature>
<keyword evidence="5" id="KW-1185">Reference proteome</keyword>
<dbReference type="InParanoid" id="A0A165PA84"/>
<sequence>MPLFLFAVLVLLQALSVAGSVLNKKQILIGSLAYDSIHYYPLSQTPDYDVVAISYLAFSSATHLDGSTYAPLRVSHSYPQAATRESEEVLKASIKNRTSRGRFVQISIFNFSPETEADRQRLIDVVNDVVAKYGVTGVDISSLATDISLDPGDTDYANPTTAAVINLISALKILKSIHGDDFLLTITPALPTIQGGHSNYSGSSGVFIPIIEALRDEIDIVCPSNYLGRTWVRWIRTCRCPDMLLNGFSVAGSNPQPFAPLRQDQVCVSAFSTDDTGPYGYVAPTAKTLHGNLDTVALPFPSYASVSVIRSSGVTTASPTTVGQSRLPESDPISTASQSGSPSSGAIDEPPEVTSTTTSKKVQIVAAVVPVVVIIFGIAFIPIRKCRKRRRGPSRSHSPRSSYDSEKSSVQSPHDKTVQPYIMMMTAGGSGWPLDTKGAAFLQATKSSGALQANDSDSEEVSMQALRAAAERAGISLPQLVGSLNSVSGQASEVADSDRPPMYDAGSNA</sequence>
<evidence type="ECO:0000313" key="5">
    <source>
        <dbReference type="Proteomes" id="UP000077266"/>
    </source>
</evidence>
<dbReference type="EMBL" id="KV425891">
    <property type="protein sequence ID" value="KZW01874.1"/>
    <property type="molecule type" value="Genomic_DNA"/>
</dbReference>
<evidence type="ECO:0000313" key="4">
    <source>
        <dbReference type="EMBL" id="KZW01874.1"/>
    </source>
</evidence>
<feature type="compositionally biased region" description="Polar residues" evidence="1">
    <location>
        <begin position="315"/>
        <end position="324"/>
    </location>
</feature>
<accession>A0A165PA84</accession>
<feature type="compositionally biased region" description="Low complexity" evidence="1">
    <location>
        <begin position="332"/>
        <end position="347"/>
    </location>
</feature>
<reference evidence="4 5" key="1">
    <citation type="journal article" date="2016" name="Mol. Biol. Evol.">
        <title>Comparative Genomics of Early-Diverging Mushroom-Forming Fungi Provides Insights into the Origins of Lignocellulose Decay Capabilities.</title>
        <authorList>
            <person name="Nagy L.G."/>
            <person name="Riley R."/>
            <person name="Tritt A."/>
            <person name="Adam C."/>
            <person name="Daum C."/>
            <person name="Floudas D."/>
            <person name="Sun H."/>
            <person name="Yadav J.S."/>
            <person name="Pangilinan J."/>
            <person name="Larsson K.H."/>
            <person name="Matsuura K."/>
            <person name="Barry K."/>
            <person name="Labutti K."/>
            <person name="Kuo R."/>
            <person name="Ohm R.A."/>
            <person name="Bhattacharya S.S."/>
            <person name="Shirouzu T."/>
            <person name="Yoshinaga Y."/>
            <person name="Martin F.M."/>
            <person name="Grigoriev I.V."/>
            <person name="Hibbett D.S."/>
        </authorList>
    </citation>
    <scope>NUCLEOTIDE SEQUENCE [LARGE SCALE GENOMIC DNA]</scope>
    <source>
        <strain evidence="4 5">HHB12029</strain>
    </source>
</reference>
<evidence type="ECO:0000256" key="1">
    <source>
        <dbReference type="SAM" id="MobiDB-lite"/>
    </source>
</evidence>
<dbReference type="OrthoDB" id="73875at2759"/>
<feature type="compositionally biased region" description="Basic residues" evidence="1">
    <location>
        <begin position="387"/>
        <end position="398"/>
    </location>
</feature>
<evidence type="ECO:0000256" key="2">
    <source>
        <dbReference type="SAM" id="Phobius"/>
    </source>
</evidence>
<organism evidence="4 5">
    <name type="scientific">Exidia glandulosa HHB12029</name>
    <dbReference type="NCBI Taxonomy" id="1314781"/>
    <lineage>
        <taxon>Eukaryota</taxon>
        <taxon>Fungi</taxon>
        <taxon>Dikarya</taxon>
        <taxon>Basidiomycota</taxon>
        <taxon>Agaricomycotina</taxon>
        <taxon>Agaricomycetes</taxon>
        <taxon>Auriculariales</taxon>
        <taxon>Exidiaceae</taxon>
        <taxon>Exidia</taxon>
    </lineage>
</organism>
<gene>
    <name evidence="4" type="ORF">EXIGLDRAFT_786795</name>
</gene>
<dbReference type="STRING" id="1314781.A0A165PA84"/>
<keyword evidence="3" id="KW-0732">Signal</keyword>
<feature type="transmembrane region" description="Helical" evidence="2">
    <location>
        <begin position="364"/>
        <end position="383"/>
    </location>
</feature>